<proteinExistence type="predicted"/>
<reference evidence="1 2" key="1">
    <citation type="submission" date="2021-12" db="EMBL/GenBank/DDBJ databases">
        <title>Discovery of the Pendulisporaceae a myxobacterial family with distinct sporulation behavior and unique specialized metabolism.</title>
        <authorList>
            <person name="Garcia R."/>
            <person name="Popoff A."/>
            <person name="Bader C.D."/>
            <person name="Loehr J."/>
            <person name="Walesch S."/>
            <person name="Walt C."/>
            <person name="Boldt J."/>
            <person name="Bunk B."/>
            <person name="Haeckl F.J.F.P.J."/>
            <person name="Gunesch A.P."/>
            <person name="Birkelbach J."/>
            <person name="Nuebel U."/>
            <person name="Pietschmann T."/>
            <person name="Bach T."/>
            <person name="Mueller R."/>
        </authorList>
    </citation>
    <scope>NUCLEOTIDE SEQUENCE [LARGE SCALE GENOMIC DNA]</scope>
    <source>
        <strain evidence="1 2">MSr11954</strain>
    </source>
</reference>
<sequence>MTSRAFFQRYSAVDEIIFVSYPEGFHLETRQEISQMFDQVIEFWRAKCRRRVYYVVDYTHYSTNLTENDFNAKQVKRVIDECAITIVRFGGDPLTRTGSRLRGMKLHVPTNLYNTRDEALAVVRALREGRLELAHE</sequence>
<dbReference type="EMBL" id="CP089984">
    <property type="protein sequence ID" value="WXB17769.1"/>
    <property type="molecule type" value="Genomic_DNA"/>
</dbReference>
<dbReference type="RefSeq" id="WP_394827410.1">
    <property type="nucleotide sequence ID" value="NZ_CP089984.1"/>
</dbReference>
<keyword evidence="2" id="KW-1185">Reference proteome</keyword>
<evidence type="ECO:0000313" key="2">
    <source>
        <dbReference type="Proteomes" id="UP001370348"/>
    </source>
</evidence>
<name>A0ABZ2M3I3_9BACT</name>
<organism evidence="1 2">
    <name type="scientific">Pendulispora albinea</name>
    <dbReference type="NCBI Taxonomy" id="2741071"/>
    <lineage>
        <taxon>Bacteria</taxon>
        <taxon>Pseudomonadati</taxon>
        <taxon>Myxococcota</taxon>
        <taxon>Myxococcia</taxon>
        <taxon>Myxococcales</taxon>
        <taxon>Sorangiineae</taxon>
        <taxon>Pendulisporaceae</taxon>
        <taxon>Pendulispora</taxon>
    </lineage>
</organism>
<accession>A0ABZ2M3I3</accession>
<dbReference type="Proteomes" id="UP001370348">
    <property type="component" value="Chromosome"/>
</dbReference>
<gene>
    <name evidence="1" type="ORF">LZC94_10950</name>
</gene>
<evidence type="ECO:0000313" key="1">
    <source>
        <dbReference type="EMBL" id="WXB17769.1"/>
    </source>
</evidence>
<protein>
    <submittedName>
        <fullName evidence="1">Uncharacterized protein</fullName>
    </submittedName>
</protein>